<keyword evidence="8 13" id="KW-0249">Electron transport</keyword>
<dbReference type="SUPFAM" id="SSF81508">
    <property type="entry name" value="Ubiquinone-binding protein QP-C of cytochrome bc1 complex (Ubiquinol-cytochrome c reductase)"/>
    <property type="match status" value="1"/>
</dbReference>
<evidence type="ECO:0000313" key="15">
    <source>
        <dbReference type="MGI" id="MGI:107807"/>
    </source>
</evidence>
<evidence type="ECO:0000256" key="10">
    <source>
        <dbReference type="ARBA" id="ARBA00023128"/>
    </source>
</evidence>
<keyword evidence="11" id="KW-0472">Membrane</keyword>
<comment type="subcellular location">
    <subcellularLocation>
        <location evidence="1 13">Mitochondrion inner membrane</location>
        <topology evidence="1 13">Single-pass membrane protein</topology>
    </subcellularLocation>
</comment>
<keyword evidence="16" id="KW-1185">Reference proteome</keyword>
<evidence type="ECO:0000256" key="1">
    <source>
        <dbReference type="ARBA" id="ARBA00004434"/>
    </source>
</evidence>
<evidence type="ECO:0000256" key="3">
    <source>
        <dbReference type="ARBA" id="ARBA00016324"/>
    </source>
</evidence>
<evidence type="ECO:0000256" key="6">
    <source>
        <dbReference type="ARBA" id="ARBA00022692"/>
    </source>
</evidence>
<dbReference type="Pfam" id="PF02939">
    <property type="entry name" value="UcrQ"/>
    <property type="match status" value="1"/>
</dbReference>
<evidence type="ECO:0007829" key="17">
    <source>
        <dbReference type="PeptideAtlas" id="I7HPX6"/>
    </source>
</evidence>
<evidence type="ECO:0000256" key="2">
    <source>
        <dbReference type="ARBA" id="ARBA00007668"/>
    </source>
</evidence>
<evidence type="ECO:0000256" key="12">
    <source>
        <dbReference type="ARBA" id="ARBA00047105"/>
    </source>
</evidence>
<keyword evidence="17 18" id="KW-1267">Proteomics identification</keyword>
<name>I7HPX6_MOUSE</name>
<dbReference type="AGR" id="MGI:107807"/>
<dbReference type="InterPro" id="IPR036642">
    <property type="entry name" value="Cyt_bc1_su8_sf"/>
</dbReference>
<reference evidence="14 16" key="3">
    <citation type="journal article" date="2011" name="PLoS Biol.">
        <title>Modernizing reference genome assemblies.</title>
        <authorList>
            <person name="Church D.M."/>
            <person name="Schneider V.A."/>
            <person name="Graves T."/>
            <person name="Auger K."/>
            <person name="Cunningham F."/>
            <person name="Bouk N."/>
            <person name="Chen H.C."/>
            <person name="Agarwala R."/>
            <person name="McLaren W.M."/>
            <person name="Ritchie G.R."/>
            <person name="Albracht D."/>
            <person name="Kremitzki M."/>
            <person name="Rock S."/>
            <person name="Kotkiewicz H."/>
            <person name="Kremitzki C."/>
            <person name="Wollam A."/>
            <person name="Trani L."/>
            <person name="Fulton L."/>
            <person name="Fulton R."/>
            <person name="Matthews L."/>
            <person name="Whitehead S."/>
            <person name="Chow W."/>
            <person name="Torrance J."/>
            <person name="Dunn M."/>
            <person name="Harden G."/>
            <person name="Threadgold G."/>
            <person name="Wood J."/>
            <person name="Collins J."/>
            <person name="Heath P."/>
            <person name="Griffiths G."/>
            <person name="Pelan S."/>
            <person name="Grafham D."/>
            <person name="Eichler E.E."/>
            <person name="Weinstock G."/>
            <person name="Mardis E.R."/>
            <person name="Wilson R.K."/>
            <person name="Howe K."/>
            <person name="Flicek P."/>
            <person name="Hubbard T."/>
        </authorList>
    </citation>
    <scope>NUCLEOTIDE SEQUENCE [LARGE SCALE GENOMIC DNA]</scope>
    <source>
        <strain evidence="14 16">C57BL/6J</strain>
    </source>
</reference>
<dbReference type="VEuPathDB" id="HostDB:ENSMUSG00000044894"/>
<keyword evidence="4 13" id="KW-0813">Transport</keyword>
<dbReference type="jPOST" id="I7HPX6"/>
<dbReference type="GO" id="GO:0005743">
    <property type="term" value="C:mitochondrial inner membrane"/>
    <property type="evidence" value="ECO:0007669"/>
    <property type="project" value="UniProtKB-SubCell"/>
</dbReference>
<reference evidence="19" key="2">
    <citation type="journal article" date="2010" name="Cell">
        <title>A tissue-specific atlas of mouse protein phosphorylation and expression.</title>
        <authorList>
            <person name="Huttlin E.L."/>
            <person name="Jedrychowski M.P."/>
            <person name="Elias J.E."/>
            <person name="Goswami T."/>
            <person name="Rad R."/>
            <person name="Beausoleil S.A."/>
            <person name="Villen J."/>
            <person name="Haas W."/>
            <person name="Sowa M.E."/>
            <person name="Gygi S.P."/>
        </authorList>
    </citation>
    <scope>IDENTIFICATION BY MASS SPECTROMETRY [LARGE SCALE ANALYSIS]</scope>
</reference>
<dbReference type="GO" id="GO:0045275">
    <property type="term" value="C:respiratory chain complex III"/>
    <property type="evidence" value="ECO:0007669"/>
    <property type="project" value="UniProtKB-UniRule"/>
</dbReference>
<protein>
    <recommendedName>
        <fullName evidence="3 13">Cytochrome b-c1 complex subunit 8</fullName>
    </recommendedName>
    <alternativeName>
        <fullName evidence="13">Complex III subunit 8</fullName>
    </alternativeName>
</protein>
<dbReference type="AlphaFoldDB" id="I7HPX6"/>
<dbReference type="MGI" id="MGI:107807">
    <property type="gene designation" value="Uqcrq"/>
</dbReference>
<keyword evidence="10 13" id="KW-0496">Mitochondrion</keyword>
<dbReference type="Ensembl" id="ENSMUST00000109019.8">
    <property type="protein sequence ID" value="ENSMUSP00000104647.2"/>
    <property type="gene ID" value="ENSMUSG00000044894.15"/>
</dbReference>
<accession>I7HPX6</accession>
<reference evidence="14" key="5">
    <citation type="submission" date="2025-09" db="UniProtKB">
        <authorList>
            <consortium name="Ensembl"/>
        </authorList>
    </citation>
    <scope>IDENTIFICATION</scope>
    <source>
        <strain evidence="14">C57BL/6J</strain>
    </source>
</reference>
<comment type="similarity">
    <text evidence="2 13">Belongs to the UQCRQ/QCR8 family.</text>
</comment>
<dbReference type="ProteomicsDB" id="328346"/>
<dbReference type="PeptideAtlas" id="I7HPX6"/>
<evidence type="ECO:0000256" key="11">
    <source>
        <dbReference type="ARBA" id="ARBA00023136"/>
    </source>
</evidence>
<keyword evidence="6" id="KW-0812">Transmembrane</keyword>
<dbReference type="HOGENOM" id="CLU_215592_0_0_1"/>
<dbReference type="GeneTree" id="ENSGT00390000004029"/>
<keyword evidence="9" id="KW-1133">Transmembrane helix</keyword>
<sequence>MVKIMLAFVVVYLIYTWGNQEFEQSKRKNPAMYENDK</sequence>
<dbReference type="Antibodypedia" id="45197">
    <property type="antibodies" value="130 antibodies from 27 providers"/>
</dbReference>
<dbReference type="GO" id="GO:0006122">
    <property type="term" value="P:mitochondrial electron transport, ubiquinol to cytochrome c"/>
    <property type="evidence" value="ECO:0007669"/>
    <property type="project" value="UniProtKB-UniRule"/>
</dbReference>
<keyword evidence="5 13" id="KW-0679">Respiratory chain</keyword>
<gene>
    <name evidence="14 15" type="primary">Uqcrq</name>
</gene>
<evidence type="ECO:0000256" key="8">
    <source>
        <dbReference type="ARBA" id="ARBA00022982"/>
    </source>
</evidence>
<proteinExistence type="evidence at protein level"/>
<evidence type="ECO:0000256" key="9">
    <source>
        <dbReference type="ARBA" id="ARBA00022989"/>
    </source>
</evidence>
<evidence type="ECO:0000256" key="7">
    <source>
        <dbReference type="ARBA" id="ARBA00022792"/>
    </source>
</evidence>
<dbReference type="ExpressionAtlas" id="I7HPX6">
    <property type="expression patterns" value="baseline and differential"/>
</dbReference>
<comment type="subunit">
    <text evidence="12 13">Component of the ubiquinol-cytochrome c oxidoreductase (cytochrome b-c1 complex, complex III, CIII), a multisubunit enzyme composed of 11 subunits. The complex is composed of 3 respiratory subunits cytochrome b, cytochrome c1 and Rieske protein UQCRFS1, 2 core protein subunits UQCRC1/QCR1 and UQCRC2/QCR2, and 6 low-molecular weight protein subunits UQCRH/QCR6, UQCRB/QCR7, UQCRQ/QCR8, UQCR10/QCR9, UQCR11/QCR10 and subunit 9, the cleavage product of Rieske protein UQCRFS1. The complex exists as an obligatory dimer and forms supercomplexes (SCs) in the inner mitochondrial membrane with NADH-ubiquinone oxidoreductase (complex I, CI) and cytochrome c oxidase (complex IV, CIV), resulting in different assemblies (supercomplex SCI(1)III(2)IV(1) and megacomplex MCI(2)III(2)IV(2)). Interacts with UQCC6.</text>
</comment>
<reference evidence="14" key="4">
    <citation type="submission" date="2025-08" db="UniProtKB">
        <authorList>
            <consortium name="Ensembl"/>
        </authorList>
    </citation>
    <scope>IDENTIFICATION</scope>
    <source>
        <strain evidence="14">C57BL/6J</strain>
    </source>
</reference>
<comment type="function">
    <text evidence="13">Component of the ubiquinol-cytochrome c oxidoreductase, a multisubunit transmembrane complex that is part of the mitochondrial electron transport chain which drives oxidative phosphorylation. The complex plays an important role in the uptake of multiple carbon sources present in different host niches.</text>
</comment>
<evidence type="ECO:0000256" key="13">
    <source>
        <dbReference type="RuleBase" id="RU368118"/>
    </source>
</evidence>
<dbReference type="Proteomes" id="UP000000589">
    <property type="component" value="Chromosome 11"/>
</dbReference>
<keyword evidence="7 13" id="KW-0999">Mitochondrion inner membrane</keyword>
<dbReference type="Gene3D" id="1.20.5.210">
    <property type="entry name" value="Cytochrome b-c1 complex subunit 8"/>
    <property type="match status" value="1"/>
</dbReference>
<evidence type="ECO:0007829" key="19">
    <source>
        <dbReference type="PubMed" id="21183079"/>
    </source>
</evidence>
<evidence type="ECO:0000313" key="14">
    <source>
        <dbReference type="Ensembl" id="ENSMUSP00000104647.2"/>
    </source>
</evidence>
<organism evidence="14 16">
    <name type="scientific">Mus musculus</name>
    <name type="common">Mouse</name>
    <dbReference type="NCBI Taxonomy" id="10090"/>
    <lineage>
        <taxon>Eukaryota</taxon>
        <taxon>Metazoa</taxon>
        <taxon>Chordata</taxon>
        <taxon>Craniata</taxon>
        <taxon>Vertebrata</taxon>
        <taxon>Euteleostomi</taxon>
        <taxon>Mammalia</taxon>
        <taxon>Eutheria</taxon>
        <taxon>Euarchontoglires</taxon>
        <taxon>Glires</taxon>
        <taxon>Rodentia</taxon>
        <taxon>Myomorpha</taxon>
        <taxon>Muroidea</taxon>
        <taxon>Muridae</taxon>
        <taxon>Murinae</taxon>
        <taxon>Mus</taxon>
        <taxon>Mus</taxon>
    </lineage>
</organism>
<dbReference type="SMR" id="I7HPX6"/>
<evidence type="ECO:0007829" key="18">
    <source>
        <dbReference type="ProteomicsDB" id="I7HPX6"/>
    </source>
</evidence>
<evidence type="ECO:0000313" key="16">
    <source>
        <dbReference type="Proteomes" id="UP000000589"/>
    </source>
</evidence>
<dbReference type="Bgee" id="ENSMUSG00000044894">
    <property type="expression patterns" value="Expressed in interventricular septum and 279 other cell types or tissues"/>
</dbReference>
<evidence type="ECO:0000256" key="5">
    <source>
        <dbReference type="ARBA" id="ARBA00022660"/>
    </source>
</evidence>
<reference evidence="14 16" key="1">
    <citation type="journal article" date="2009" name="PLoS Biol.">
        <title>Lineage-specific biology revealed by a finished genome assembly of the mouse.</title>
        <authorList>
            <consortium name="Mouse Genome Sequencing Consortium"/>
            <person name="Church D.M."/>
            <person name="Goodstadt L."/>
            <person name="Hillier L.W."/>
            <person name="Zody M.C."/>
            <person name="Goldstein S."/>
            <person name="She X."/>
            <person name="Bult C.J."/>
            <person name="Agarwala R."/>
            <person name="Cherry J.L."/>
            <person name="DiCuccio M."/>
            <person name="Hlavina W."/>
            <person name="Kapustin Y."/>
            <person name="Meric P."/>
            <person name="Maglott D."/>
            <person name="Birtle Z."/>
            <person name="Marques A.C."/>
            <person name="Graves T."/>
            <person name="Zhou S."/>
            <person name="Teague B."/>
            <person name="Potamousis K."/>
            <person name="Churas C."/>
            <person name="Place M."/>
            <person name="Herschleb J."/>
            <person name="Runnheim R."/>
            <person name="Forrest D."/>
            <person name="Amos-Landgraf J."/>
            <person name="Schwartz D.C."/>
            <person name="Cheng Z."/>
            <person name="Lindblad-Toh K."/>
            <person name="Eichler E.E."/>
            <person name="Ponting C.P."/>
        </authorList>
    </citation>
    <scope>NUCLEOTIDE SEQUENCE [LARGE SCALE GENOMIC DNA]</scope>
    <source>
        <strain evidence="14 16">C57BL/6J</strain>
    </source>
</reference>
<dbReference type="InterPro" id="IPR004205">
    <property type="entry name" value="Cyt_bc1_su8"/>
</dbReference>
<evidence type="ECO:0000256" key="4">
    <source>
        <dbReference type="ARBA" id="ARBA00022448"/>
    </source>
</evidence>